<dbReference type="RefSeq" id="WP_307444936.1">
    <property type="nucleotide sequence ID" value="NZ_JAUSWP010000004.1"/>
</dbReference>
<evidence type="ECO:0000313" key="1">
    <source>
        <dbReference type="EMBL" id="MDQ0567877.1"/>
    </source>
</evidence>
<keyword evidence="2" id="KW-1185">Reference proteome</keyword>
<gene>
    <name evidence="1" type="ORF">J2Z63_000523</name>
</gene>
<dbReference type="Proteomes" id="UP001236620">
    <property type="component" value="Unassembled WGS sequence"/>
</dbReference>
<name>A0ABU0NEL6_9MOLU</name>
<evidence type="ECO:0000313" key="2">
    <source>
        <dbReference type="Proteomes" id="UP001236620"/>
    </source>
</evidence>
<dbReference type="EMBL" id="JAUSWP010000004">
    <property type="protein sequence ID" value="MDQ0567877.1"/>
    <property type="molecule type" value="Genomic_DNA"/>
</dbReference>
<reference evidence="1" key="1">
    <citation type="submission" date="2023-07" db="EMBL/GenBank/DDBJ databases">
        <title>Genomic Encyclopedia of Type Strains, Phase IV (KMG-IV): sequencing the most valuable type-strain genomes for metagenomic binning, comparative biology and taxonomic classification.</title>
        <authorList>
            <person name="Goeker M."/>
        </authorList>
    </citation>
    <scope>NUCLEOTIDE SEQUENCE [LARGE SCALE GENOMIC DNA]</scope>
    <source>
        <strain evidence="1">DSM 22019</strain>
    </source>
</reference>
<comment type="caution">
    <text evidence="1">The sequence shown here is derived from an EMBL/GenBank/DDBJ whole genome shotgun (WGS) entry which is preliminary data.</text>
</comment>
<sequence length="54" mass="6697">MGIKDEILELIPDFVDLNEELADPDYPYHDKLKYWIDLWKHGNYIWRIERVYLT</sequence>
<proteinExistence type="predicted"/>
<protein>
    <submittedName>
        <fullName evidence="1">Uncharacterized protein</fullName>
    </submittedName>
</protein>
<organism evidence="1 2">
    <name type="scientific">Mycoplasma yeatsii</name>
    <dbReference type="NCBI Taxonomy" id="51365"/>
    <lineage>
        <taxon>Bacteria</taxon>
        <taxon>Bacillati</taxon>
        <taxon>Mycoplasmatota</taxon>
        <taxon>Mollicutes</taxon>
        <taxon>Mycoplasmataceae</taxon>
        <taxon>Mycoplasma</taxon>
    </lineage>
</organism>
<accession>A0ABU0NEL6</accession>